<sequence>MFHKKDREDGEKGGNGDDSEAEDGENGGSGDDGGDESGGALGSESCQVYASLALIDKL</sequence>
<organism evidence="2 3">
    <name type="scientific">Nesidiocoris tenuis</name>
    <dbReference type="NCBI Taxonomy" id="355587"/>
    <lineage>
        <taxon>Eukaryota</taxon>
        <taxon>Metazoa</taxon>
        <taxon>Ecdysozoa</taxon>
        <taxon>Arthropoda</taxon>
        <taxon>Hexapoda</taxon>
        <taxon>Insecta</taxon>
        <taxon>Pterygota</taxon>
        <taxon>Neoptera</taxon>
        <taxon>Paraneoptera</taxon>
        <taxon>Hemiptera</taxon>
        <taxon>Heteroptera</taxon>
        <taxon>Panheteroptera</taxon>
        <taxon>Cimicomorpha</taxon>
        <taxon>Miridae</taxon>
        <taxon>Dicyphina</taxon>
        <taxon>Nesidiocoris</taxon>
    </lineage>
</organism>
<feature type="compositionally biased region" description="Gly residues" evidence="1">
    <location>
        <begin position="26"/>
        <end position="41"/>
    </location>
</feature>
<evidence type="ECO:0000313" key="2">
    <source>
        <dbReference type="EMBL" id="CAB0001553.1"/>
    </source>
</evidence>
<reference evidence="2 3" key="1">
    <citation type="submission" date="2020-02" db="EMBL/GenBank/DDBJ databases">
        <authorList>
            <person name="Ferguson B K."/>
        </authorList>
    </citation>
    <scope>NUCLEOTIDE SEQUENCE [LARGE SCALE GENOMIC DNA]</scope>
</reference>
<name>A0A6H5GEJ3_9HEMI</name>
<gene>
    <name evidence="2" type="ORF">NTEN_LOCUS7340</name>
</gene>
<evidence type="ECO:0000313" key="3">
    <source>
        <dbReference type="Proteomes" id="UP000479000"/>
    </source>
</evidence>
<protein>
    <submittedName>
        <fullName evidence="2">Uncharacterized protein</fullName>
    </submittedName>
</protein>
<feature type="compositionally biased region" description="Basic and acidic residues" evidence="1">
    <location>
        <begin position="1"/>
        <end position="15"/>
    </location>
</feature>
<feature type="region of interest" description="Disordered" evidence="1">
    <location>
        <begin position="1"/>
        <end position="45"/>
    </location>
</feature>
<feature type="non-terminal residue" evidence="2">
    <location>
        <position position="58"/>
    </location>
</feature>
<keyword evidence="3" id="KW-1185">Reference proteome</keyword>
<proteinExistence type="predicted"/>
<dbReference type="EMBL" id="CADCXU010011107">
    <property type="protein sequence ID" value="CAB0001553.1"/>
    <property type="molecule type" value="Genomic_DNA"/>
</dbReference>
<dbReference type="AlphaFoldDB" id="A0A6H5GEJ3"/>
<dbReference type="Proteomes" id="UP000479000">
    <property type="component" value="Unassembled WGS sequence"/>
</dbReference>
<accession>A0A6H5GEJ3</accession>
<evidence type="ECO:0000256" key="1">
    <source>
        <dbReference type="SAM" id="MobiDB-lite"/>
    </source>
</evidence>